<evidence type="ECO:0000256" key="16">
    <source>
        <dbReference type="SAM" id="MobiDB-lite"/>
    </source>
</evidence>
<evidence type="ECO:0000256" key="9">
    <source>
        <dbReference type="ARBA" id="ARBA00023002"/>
    </source>
</evidence>
<dbReference type="InterPro" id="IPR042065">
    <property type="entry name" value="E3_ELL-like"/>
</dbReference>
<dbReference type="Pfam" id="PF18995">
    <property type="entry name" value="PRT6_C"/>
    <property type="match status" value="1"/>
</dbReference>
<dbReference type="PANTHER" id="PTHR21497">
    <property type="entry name" value="UBIQUITIN LIGASE E3 ALPHA-RELATED"/>
    <property type="match status" value="1"/>
</dbReference>
<dbReference type="InterPro" id="IPR036390">
    <property type="entry name" value="WH_DNA-bd_sf"/>
</dbReference>
<dbReference type="Gene3D" id="3.30.160.110">
    <property type="entry name" value="Siroheme synthase, domain 2"/>
    <property type="match status" value="1"/>
</dbReference>
<dbReference type="GO" id="GO:0043115">
    <property type="term" value="F:precorrin-2 dehydrogenase activity"/>
    <property type="evidence" value="ECO:0007669"/>
    <property type="project" value="UniProtKB-EC"/>
</dbReference>
<evidence type="ECO:0000256" key="1">
    <source>
        <dbReference type="ARBA" id="ARBA00000900"/>
    </source>
</evidence>
<evidence type="ECO:0000256" key="8">
    <source>
        <dbReference type="ARBA" id="ARBA00022833"/>
    </source>
</evidence>
<evidence type="ECO:0000313" key="18">
    <source>
        <dbReference type="EMBL" id="TIB16662.1"/>
    </source>
</evidence>
<comment type="pathway">
    <text evidence="3">Porphyrin-containing compound metabolism; siroheme biosynthesis; sirohydrochlorin from precorrin-2: step 1/1.</text>
</comment>
<dbReference type="GO" id="GO:0005737">
    <property type="term" value="C:cytoplasm"/>
    <property type="evidence" value="ECO:0007669"/>
    <property type="project" value="TreeGrafter"/>
</dbReference>
<dbReference type="InterPro" id="IPR055194">
    <property type="entry name" value="UBR1-like_WH"/>
</dbReference>
<evidence type="ECO:0000259" key="17">
    <source>
        <dbReference type="PROSITE" id="PS51157"/>
    </source>
</evidence>
<dbReference type="InterPro" id="IPR028281">
    <property type="entry name" value="Sirohaem_synthase_central"/>
</dbReference>
<evidence type="ECO:0000256" key="2">
    <source>
        <dbReference type="ARBA" id="ARBA00004906"/>
    </source>
</evidence>
<dbReference type="FunFam" id="2.10.110.30:FF:000002">
    <property type="entry name" value="Putative e3 ubiquitin-protein ligase ubr3"/>
    <property type="match status" value="1"/>
</dbReference>
<dbReference type="PANTHER" id="PTHR21497:SF24">
    <property type="entry name" value="E3 UBIQUITIN-PROTEIN LIGASE UBR1"/>
    <property type="match status" value="1"/>
</dbReference>
<evidence type="ECO:0000256" key="3">
    <source>
        <dbReference type="ARBA" id="ARBA00005010"/>
    </source>
</evidence>
<dbReference type="InterPro" id="IPR028162">
    <property type="entry name" value="Met8_C"/>
</dbReference>
<feature type="region of interest" description="Disordered" evidence="16">
    <location>
        <begin position="1154"/>
        <end position="1175"/>
    </location>
</feature>
<feature type="zinc finger region" description="UBR-type" evidence="14">
    <location>
        <begin position="77"/>
        <end position="156"/>
    </location>
</feature>
<dbReference type="SUPFAM" id="SSF46785">
    <property type="entry name" value="Winged helix' DNA-binding domain"/>
    <property type="match status" value="1"/>
</dbReference>
<evidence type="ECO:0000256" key="13">
    <source>
        <dbReference type="ARBA" id="ARBA00047561"/>
    </source>
</evidence>
<dbReference type="GO" id="GO:0071596">
    <property type="term" value="P:ubiquitin-dependent protein catabolic process via the N-end rule pathway"/>
    <property type="evidence" value="ECO:0007669"/>
    <property type="project" value="UniProtKB-UniRule"/>
</dbReference>
<dbReference type="NCBIfam" id="TIGR01470">
    <property type="entry name" value="cysG_Nterm"/>
    <property type="match status" value="1"/>
</dbReference>
<dbReference type="Pfam" id="PF14823">
    <property type="entry name" value="Sirohm_synth_C"/>
    <property type="match status" value="1"/>
</dbReference>
<dbReference type="SUPFAM" id="SSF75615">
    <property type="entry name" value="Siroheme synthase middle domains-like"/>
    <property type="match status" value="1"/>
</dbReference>
<gene>
    <name evidence="18" type="ORF">E3P90_00330</name>
</gene>
<feature type="region of interest" description="Disordered" evidence="16">
    <location>
        <begin position="1057"/>
        <end position="1080"/>
    </location>
</feature>
<reference evidence="18 19" key="1">
    <citation type="submission" date="2019-03" db="EMBL/GenBank/DDBJ databases">
        <title>Sequencing 23 genomes of Wallemia ichthyophaga.</title>
        <authorList>
            <person name="Gostincar C."/>
        </authorList>
    </citation>
    <scope>NUCLEOTIDE SEQUENCE [LARGE SCALE GENOMIC DNA]</scope>
    <source>
        <strain evidence="18 19">EXF-8621</strain>
    </source>
</reference>
<dbReference type="SMART" id="SM00396">
    <property type="entry name" value="ZnF_UBR1"/>
    <property type="match status" value="1"/>
</dbReference>
<comment type="pathway">
    <text evidence="2 15">Protein modification; protein ubiquitination.</text>
</comment>
<keyword evidence="11" id="KW-0627">Porphyrin biosynthesis</keyword>
<evidence type="ECO:0000256" key="15">
    <source>
        <dbReference type="RuleBase" id="RU366018"/>
    </source>
</evidence>
<evidence type="ECO:0000256" key="6">
    <source>
        <dbReference type="ARBA" id="ARBA00022771"/>
    </source>
</evidence>
<dbReference type="Proteomes" id="UP000306954">
    <property type="component" value="Unassembled WGS sequence"/>
</dbReference>
<evidence type="ECO:0000256" key="11">
    <source>
        <dbReference type="ARBA" id="ARBA00023244"/>
    </source>
</evidence>
<keyword evidence="4 15" id="KW-0808">Transferase</keyword>
<dbReference type="InterPro" id="IPR044046">
    <property type="entry name" value="E3_ligase_UBR-like_C"/>
</dbReference>
<organism evidence="18 19">
    <name type="scientific">Wallemia ichthyophaga</name>
    <dbReference type="NCBI Taxonomy" id="245174"/>
    <lineage>
        <taxon>Eukaryota</taxon>
        <taxon>Fungi</taxon>
        <taxon>Dikarya</taxon>
        <taxon>Basidiomycota</taxon>
        <taxon>Wallemiomycotina</taxon>
        <taxon>Wallemiomycetes</taxon>
        <taxon>Wallemiales</taxon>
        <taxon>Wallemiaceae</taxon>
        <taxon>Wallemia</taxon>
    </lineage>
</organism>
<dbReference type="GO" id="GO:0061630">
    <property type="term" value="F:ubiquitin protein ligase activity"/>
    <property type="evidence" value="ECO:0007669"/>
    <property type="project" value="UniProtKB-UniRule"/>
</dbReference>
<dbReference type="Gene3D" id="1.10.3280.10">
    <property type="entry name" value="Siroheme synthase, domain 3"/>
    <property type="match status" value="1"/>
</dbReference>
<dbReference type="GO" id="GO:0000151">
    <property type="term" value="C:ubiquitin ligase complex"/>
    <property type="evidence" value="ECO:0007669"/>
    <property type="project" value="TreeGrafter"/>
</dbReference>
<evidence type="ECO:0000256" key="5">
    <source>
        <dbReference type="ARBA" id="ARBA00022723"/>
    </source>
</evidence>
<dbReference type="GO" id="GO:0008270">
    <property type="term" value="F:zinc ion binding"/>
    <property type="evidence" value="ECO:0007669"/>
    <property type="project" value="UniProtKB-UniRule"/>
</dbReference>
<keyword evidence="9" id="KW-0560">Oxidoreductase</keyword>
<dbReference type="Pfam" id="PF14824">
    <property type="entry name" value="Sirohm_synth_M"/>
    <property type="match status" value="1"/>
</dbReference>
<comment type="function">
    <text evidence="15">Ubiquitin ligase protein which is a component of the N-end rule pathway. Recognizes and binds to proteins bearing specific N-terminal residues that are destabilizing according to the N-end rule, leading to their ubiquitination and subsequent degradation.</text>
</comment>
<dbReference type="Pfam" id="PF13241">
    <property type="entry name" value="NAD_binding_7"/>
    <property type="match status" value="1"/>
</dbReference>
<evidence type="ECO:0000256" key="7">
    <source>
        <dbReference type="ARBA" id="ARBA00022786"/>
    </source>
</evidence>
<dbReference type="InterPro" id="IPR003126">
    <property type="entry name" value="Znf_UBR"/>
</dbReference>
<keyword evidence="8 15" id="KW-0862">Zinc</keyword>
<dbReference type="InterPro" id="IPR036291">
    <property type="entry name" value="NAD(P)-bd_dom_sf"/>
</dbReference>
<dbReference type="PROSITE" id="PS51157">
    <property type="entry name" value="ZF_UBR"/>
    <property type="match status" value="1"/>
</dbReference>
<keyword evidence="10" id="KW-0520">NAD</keyword>
<evidence type="ECO:0000256" key="10">
    <source>
        <dbReference type="ARBA" id="ARBA00023027"/>
    </source>
</evidence>
<evidence type="ECO:0000256" key="4">
    <source>
        <dbReference type="ARBA" id="ARBA00022679"/>
    </source>
</evidence>
<dbReference type="CDD" id="cd16482">
    <property type="entry name" value="RING-H2_UBR1-like"/>
    <property type="match status" value="1"/>
</dbReference>
<dbReference type="EC" id="2.3.2.27" evidence="15"/>
<dbReference type="InterPro" id="IPR006367">
    <property type="entry name" value="Sirohaem_synthase_N"/>
</dbReference>
<dbReference type="Pfam" id="PF22960">
    <property type="entry name" value="WHD_UBR1"/>
    <property type="match status" value="1"/>
</dbReference>
<dbReference type="GO" id="GO:0016567">
    <property type="term" value="P:protein ubiquitination"/>
    <property type="evidence" value="ECO:0007669"/>
    <property type="project" value="UniProtKB-UniRule"/>
</dbReference>
<dbReference type="GO" id="GO:0019354">
    <property type="term" value="P:siroheme biosynthetic process"/>
    <property type="evidence" value="ECO:0007669"/>
    <property type="project" value="UniProtKB-UniPathway"/>
</dbReference>
<proteinExistence type="inferred from homology"/>
<feature type="compositionally biased region" description="Acidic residues" evidence="16">
    <location>
        <begin position="1057"/>
        <end position="1074"/>
    </location>
</feature>
<comment type="catalytic activity">
    <reaction evidence="1 15">
        <text>S-ubiquitinyl-[E2 ubiquitin-conjugating enzyme]-L-cysteine + [acceptor protein]-L-lysine = [E2 ubiquitin-conjugating enzyme]-L-cysteine + N(6)-ubiquitinyl-[acceptor protein]-L-lysine.</text>
        <dbReference type="EC" id="2.3.2.27"/>
    </reaction>
</comment>
<dbReference type="InterPro" id="IPR039164">
    <property type="entry name" value="UBR1-like"/>
</dbReference>
<dbReference type="Gene3D" id="3.40.50.720">
    <property type="entry name" value="NAD(P)-binding Rossmann-like Domain"/>
    <property type="match status" value="1"/>
</dbReference>
<evidence type="ECO:0000256" key="12">
    <source>
        <dbReference type="ARBA" id="ARBA00046341"/>
    </source>
</evidence>
<dbReference type="UniPathway" id="UPA00143"/>
<dbReference type="Gene3D" id="2.10.110.30">
    <property type="match status" value="1"/>
</dbReference>
<name>A0A4T0HPJ2_WALIC</name>
<feature type="domain" description="UBR-type" evidence="17">
    <location>
        <begin position="77"/>
        <end position="156"/>
    </location>
</feature>
<comment type="caution">
    <text evidence="18">The sequence shown here is derived from an EMBL/GenBank/DDBJ whole genome shotgun (WGS) entry which is preliminary data.</text>
</comment>
<evidence type="ECO:0000256" key="14">
    <source>
        <dbReference type="PROSITE-ProRule" id="PRU00508"/>
    </source>
</evidence>
<protein>
    <recommendedName>
        <fullName evidence="15">E3 ubiquitin-protein ligase</fullName>
        <ecNumber evidence="15">2.3.2.27</ecNumber>
    </recommendedName>
</protein>
<dbReference type="SUPFAM" id="SSF51735">
    <property type="entry name" value="NAD(P)-binding Rossmann-fold domains"/>
    <property type="match status" value="1"/>
</dbReference>
<accession>A0A4T0HPJ2</accession>
<keyword evidence="7 15" id="KW-0833">Ubl conjugation pathway</keyword>
<dbReference type="EMBL" id="SPOF01000003">
    <property type="protein sequence ID" value="TIB16662.1"/>
    <property type="molecule type" value="Genomic_DNA"/>
</dbReference>
<comment type="catalytic activity">
    <reaction evidence="13">
        <text>precorrin-2 + NAD(+) = sirohydrochlorin + NADH + 2 H(+)</text>
        <dbReference type="Rhea" id="RHEA:15613"/>
        <dbReference type="ChEBI" id="CHEBI:15378"/>
        <dbReference type="ChEBI" id="CHEBI:57540"/>
        <dbReference type="ChEBI" id="CHEBI:57945"/>
        <dbReference type="ChEBI" id="CHEBI:58351"/>
        <dbReference type="ChEBI" id="CHEBI:58827"/>
        <dbReference type="EC" id="1.3.1.76"/>
    </reaction>
</comment>
<keyword evidence="6 15" id="KW-0863">Zinc-finger</keyword>
<dbReference type="Pfam" id="PF02207">
    <property type="entry name" value="zf-UBR"/>
    <property type="match status" value="1"/>
</dbReference>
<dbReference type="UniPathway" id="UPA00262">
    <property type="reaction ID" value="UER00222"/>
</dbReference>
<feature type="compositionally biased region" description="Polar residues" evidence="16">
    <location>
        <begin position="1154"/>
        <end position="1173"/>
    </location>
</feature>
<comment type="similarity">
    <text evidence="12 15">Belongs to the E3 ubiquitin-protein ligase UBR1-like family.</text>
</comment>
<evidence type="ECO:0000313" key="19">
    <source>
        <dbReference type="Proteomes" id="UP000306954"/>
    </source>
</evidence>
<dbReference type="CDD" id="cd19673">
    <property type="entry name" value="UBR-box_UBR3"/>
    <property type="match status" value="1"/>
</dbReference>
<keyword evidence="5 15" id="KW-0479">Metal-binding</keyword>
<dbReference type="Gene3D" id="1.10.10.2670">
    <property type="entry name" value="E3 ubiquitin-protein ligase"/>
    <property type="match status" value="1"/>
</dbReference>
<sequence length="2052" mass="231866">MSFEQVLGCLLENPQRDSIFNFNQSNTKDSLYKSFIGPFAPDFFGVTGDHLDIGANERFNELQNKFLGGRRGRSQFEPCGYVFKKGDVVYRCKDCAIDPTTVFCSRCFHATHPQDSPDHPFSNHQISFSLMTAGGCCDCGDPEAWRIDPGRPAHLDEPDNVNVHLPEESLQRARLYVSTIIKFIIDTIAHSPTEFTPPTNIPQVKSLPTLKPESQSEPGPWSVVLWNDERHSFDEVIEQVSLAIDCSHSTSRTAAEHGREVLKSSSDINALLKVAVIINSIDLAVTIRPSHDTYLEDICHLLLEFLFDLCHSRPQELRLIVAEELLKVSTSTHIDKITKDKRQMTNLQCLFLLESRMWKRARKLFRDMLVALLGVNQDVRCRVGLQFALVYKNLVESYLLQDHEPELSALLFSIQVFTTPSVASLICFNSEFHANSLLTTILHLIYAFLTEQRTSPKQIKLVDKISNDIIDCESTSIRHKRYLNIIHDLKTLLTNEAVVDELPKRMDLLDDFIQFFIPFTDMNQFQRAVHEHVEYESDAWINAFNCTIQLTKVTNALGDLSSNFTPIQLVTLIKHILDGIAKTMHRPTFSTKEAGIQFGGHAYDVIDYSVAYESVSFHHPLHWWLGNLLKHVQILGHFYPEGVNTRELPLIFGERARNNLLPAVAFFEQPMRVCAFVAQARCGLWVRNGFSVRGQVHHYREITFRDNTYDLDLFNVQIMFTIVDAEQALVSLLTKFDMLTWFEGYVYHSVYDEKQTPAMAEEFILLLIACLTEPTNIGGWSKEKRIERSLIHALCFGPSTYSEFTRLISDTLVDDPAFDRILNKVAKFRSPDGTSDYGTYELRDEYFEHVDPYYMNFTRNMREAAATSLQKFYKRIGKENAIHIPKKLDVPTNGPYNSFIGVYKTEVFQQIVYASLFNAFNERDEQGRPAASFTRDILIEAALHLIMCALVEAKTIFAKLAGSRRYLMHSTLVELLCKHENDQRLVNVKGRISWILDQLSDVCGDAVSASREIIQPASNEPIEDPAEARKTAAKARQTAIMEKFANQQKNLLDQLGDEDEDMEDEDDAVEDNLGSDDPHADHRDFGDCIVCQEVLGGTSFGSLAFVQPSKLLRNTPSLDPNFVYEPLWMSHDLDKRPESSPASVDNQYKQSFIQSKLNSRSTQPNTTTPGFSSEHTRLGLHMSTCGHRMHLSCFETYFASSVSRHQSQIARTQPDEPKWKEFICPLCKGLGNAIMPIFKRPKAVSSSPKITEWVRSVSIDLLKDPKVSLLNDFQEQETGSGEFWPWYARSAPSKLDNIEKNPQSALTDRLMGLIKPISMNAEDMRQSSIPAAQELSSEGMYLPGELVAYTISSIEVALRGTGGNERSVSDQVNELHLLMIESMLGCLENLATRHPVHQSNGPQIIAKGIFQRILPEFGREDNVRQPLLLRDPFSLLVETAATAPESLPPMITLTFYAQLVRTVIALIQASRTDGVADSPLLRPPAEIERLPANAEHIFGNISSVIHYMLQSFTALYNDGERMLKLLPDEYVSKLMYSYMLPFLRRVSILNRVVRKAPVLFTKKSNESDVKMHGMNEEESDCEFMRLMKELEILPPNEALNTSSSRQTTIQRMVEGWCSHFGHHVQELRPRDYTLKLDYPQIYRLTALPYQLSALIDDVLTRVCPNCNQVPSDPALCLLCGASLCHQSFCCHDQSTKVGECNTHMKKCGGVVGAYFMPKKSATFYLYDNKGSFAQPPYLDAHGEVDIGIRSRGKPQYLHKRRLNEIYRIWVNHQIPSWIGRKLDLVSDQEIQPGGGLLIAWQLKEKIVVLIGGGEVAAGRIVNLLNADAKIRLICPRNGLNQEVAYRVDSGQIFDYVDRQFEDANDFKDANMVLTAIDDVETSKHIYNISKSLNIATNVADIPPNCDFYFGSIVRRGPLQILISTGGQGPRISAKLKGIVENALPKTIGPAITNVGSLRKKLRAIEPTVGGKPGVKRMKWMIKVCDNYSFDELAEMSDKDLEHILEGYDKDQIPKAHSLTLSKAASVFKSFAPVLMGMVIGSSLTLTYLSRHK</sequence>